<evidence type="ECO:0000256" key="2">
    <source>
        <dbReference type="SAM" id="SignalP"/>
    </source>
</evidence>
<dbReference type="OrthoDB" id="7375033at2"/>
<dbReference type="Gene3D" id="3.40.190.10">
    <property type="entry name" value="Periplasmic binding protein-like II"/>
    <property type="match status" value="1"/>
</dbReference>
<protein>
    <submittedName>
        <fullName evidence="3">Tripartite-type tricarboxylate transporter, receptor component TctC</fullName>
    </submittedName>
</protein>
<keyword evidence="2" id="KW-0732">Signal</keyword>
<dbReference type="Pfam" id="PF03401">
    <property type="entry name" value="TctC"/>
    <property type="match status" value="1"/>
</dbReference>
<dbReference type="STRING" id="665118.SAMN02983003_3203"/>
<keyword evidence="4" id="KW-1185">Reference proteome</keyword>
<dbReference type="PANTHER" id="PTHR42928">
    <property type="entry name" value="TRICARBOXYLATE-BINDING PROTEIN"/>
    <property type="match status" value="1"/>
</dbReference>
<reference evidence="3 4" key="1">
    <citation type="submission" date="2016-11" db="EMBL/GenBank/DDBJ databases">
        <authorList>
            <person name="Jaros S."/>
            <person name="Januszkiewicz K."/>
            <person name="Wedrychowicz H."/>
        </authorList>
    </citation>
    <scope>NUCLEOTIDE SEQUENCE [LARGE SCALE GENOMIC DNA]</scope>
    <source>
        <strain evidence="3 4">ATCC 23634</strain>
    </source>
</reference>
<keyword evidence="3" id="KW-0675">Receptor</keyword>
<evidence type="ECO:0000256" key="1">
    <source>
        <dbReference type="ARBA" id="ARBA00006987"/>
    </source>
</evidence>
<dbReference type="Proteomes" id="UP000183447">
    <property type="component" value="Unassembled WGS sequence"/>
</dbReference>
<evidence type="ECO:0000313" key="4">
    <source>
        <dbReference type="Proteomes" id="UP000183447"/>
    </source>
</evidence>
<organism evidence="3 4">
    <name type="scientific">Devosia enhydra</name>
    <dbReference type="NCBI Taxonomy" id="665118"/>
    <lineage>
        <taxon>Bacteria</taxon>
        <taxon>Pseudomonadati</taxon>
        <taxon>Pseudomonadota</taxon>
        <taxon>Alphaproteobacteria</taxon>
        <taxon>Hyphomicrobiales</taxon>
        <taxon>Devosiaceae</taxon>
        <taxon>Devosia</taxon>
    </lineage>
</organism>
<dbReference type="RefSeq" id="WP_072345313.1">
    <property type="nucleotide sequence ID" value="NZ_FPKU01000003.1"/>
</dbReference>
<dbReference type="PIRSF" id="PIRSF017082">
    <property type="entry name" value="YflP"/>
    <property type="match status" value="1"/>
</dbReference>
<dbReference type="InterPro" id="IPR042100">
    <property type="entry name" value="Bug_dom1"/>
</dbReference>
<name>A0A1K2I0W0_9HYPH</name>
<dbReference type="AlphaFoldDB" id="A0A1K2I0W0"/>
<evidence type="ECO:0000313" key="3">
    <source>
        <dbReference type="EMBL" id="SFZ86029.1"/>
    </source>
</evidence>
<dbReference type="CDD" id="cd07012">
    <property type="entry name" value="PBP2_Bug_TTT"/>
    <property type="match status" value="1"/>
</dbReference>
<dbReference type="Gene3D" id="3.40.190.150">
    <property type="entry name" value="Bordetella uptake gene, domain 1"/>
    <property type="match status" value="1"/>
</dbReference>
<comment type="similarity">
    <text evidence="1">Belongs to the UPF0065 (bug) family.</text>
</comment>
<accession>A0A1K2I0W0</accession>
<feature type="signal peptide" evidence="2">
    <location>
        <begin position="1"/>
        <end position="31"/>
    </location>
</feature>
<dbReference type="PANTHER" id="PTHR42928:SF5">
    <property type="entry name" value="BLR1237 PROTEIN"/>
    <property type="match status" value="1"/>
</dbReference>
<dbReference type="SUPFAM" id="SSF53850">
    <property type="entry name" value="Periplasmic binding protein-like II"/>
    <property type="match status" value="1"/>
</dbReference>
<proteinExistence type="inferred from homology"/>
<dbReference type="EMBL" id="FPKU01000003">
    <property type="protein sequence ID" value="SFZ86029.1"/>
    <property type="molecule type" value="Genomic_DNA"/>
</dbReference>
<feature type="chain" id="PRO_5012521101" evidence="2">
    <location>
        <begin position="32"/>
        <end position="324"/>
    </location>
</feature>
<gene>
    <name evidence="3" type="ORF">SAMN02983003_3203</name>
</gene>
<sequence length="324" mass="34277">MQALKTLRLIAPLAVSLAAMALAIVPASAQAEYPNQSIRLIVPFSAGGGTDLGARLVAEDLERTLGVSVVVENLPGAGSQLGLTELANAPADGYTIGAVNQPAFDTIILVPERQAAFDIDSFDYLINHVAEPLIIAVLPESPYQDLGQLVADVAARPGELRVATSGLLTPEHLAQLQLERVADSRLRIAHFNGASESMTQFRGGRTDIAFTTSSFLEGLRPLAILSPERSPALPDIPTAVEQGYPDLVMVSTRGFAVPDGVPAPVLEKLRAAFAEVASSPEHQARAAASNLSVEVIAGEDYDAYVRANHEAARPLVELAQRPRN</sequence>
<dbReference type="InterPro" id="IPR005064">
    <property type="entry name" value="BUG"/>
</dbReference>